<reference evidence="3 4" key="1">
    <citation type="submission" date="2014-06" db="EMBL/GenBank/DDBJ databases">
        <authorList>
            <person name="Urmite Genomes Urmite Genomes"/>
        </authorList>
    </citation>
    <scope>NUCLEOTIDE SEQUENCE [LARGE SCALE GENOMIC DNA]</scope>
</reference>
<sequence>MALTKQDYLAKNRSYDEIRRAGAIGDLNEGIEIILHDIPTRLIAWPGNGFQTESVHVSTLSPEMESPMYTYQISEEAFLCVQGKGEIYLRGKWVSIEPGDMAYFPENVPHALRNPVSNKEDFILVHSITPPLVSLYEAAGFYIRELGSIDFDAAEEAKKTAGRGKISPANFLRYRDTHQEIRAWNLKSSDIRRNGALFNVFRGAEFNANGSPMRFILWPGHGTRQCGFHLTRCAPGDSFAAHTHPISDECVPVWAGSARGYLDGHWFEMSIHECLLAPCGVPHGGPLNIKTKTSDNFVENRDTLWGGFASPPQGDLYLKGGYINNQLIADPPSIRFTNIEPLDR</sequence>
<protein>
    <recommendedName>
        <fullName evidence="2">Cupin type-2 domain-containing protein</fullName>
    </recommendedName>
</protein>
<gene>
    <name evidence="3" type="ORF">BN59_01521</name>
</gene>
<dbReference type="InterPro" id="IPR013096">
    <property type="entry name" value="Cupin_2"/>
</dbReference>
<dbReference type="Pfam" id="PF07883">
    <property type="entry name" value="Cupin_2"/>
    <property type="match status" value="1"/>
</dbReference>
<dbReference type="AlphaFoldDB" id="A0A078KZL2"/>
<dbReference type="PANTHER" id="PTHR35848">
    <property type="entry name" value="OXALATE-BINDING PROTEIN"/>
    <property type="match status" value="1"/>
</dbReference>
<dbReference type="SUPFAM" id="SSF51182">
    <property type="entry name" value="RmlC-like cupins"/>
    <property type="match status" value="1"/>
</dbReference>
<organism evidence="3 4">
    <name type="scientific">Legionella massiliensis</name>
    <dbReference type="NCBI Taxonomy" id="1034943"/>
    <lineage>
        <taxon>Bacteria</taxon>
        <taxon>Pseudomonadati</taxon>
        <taxon>Pseudomonadota</taxon>
        <taxon>Gammaproteobacteria</taxon>
        <taxon>Legionellales</taxon>
        <taxon>Legionellaceae</taxon>
        <taxon>Legionella</taxon>
    </lineage>
</organism>
<evidence type="ECO:0000313" key="3">
    <source>
        <dbReference type="EMBL" id="CDZ77239.1"/>
    </source>
</evidence>
<keyword evidence="4" id="KW-1185">Reference proteome</keyword>
<name>A0A078KZL2_9GAMM</name>
<dbReference type="Proteomes" id="UP000044071">
    <property type="component" value="Unassembled WGS sequence"/>
</dbReference>
<dbReference type="STRING" id="1034943.BN59_01521"/>
<dbReference type="OrthoDB" id="5641106at2"/>
<keyword evidence="1" id="KW-0479">Metal-binding</keyword>
<dbReference type="Gene3D" id="2.60.120.10">
    <property type="entry name" value="Jelly Rolls"/>
    <property type="match status" value="2"/>
</dbReference>
<feature type="domain" description="Cupin type-2" evidence="2">
    <location>
        <begin position="60"/>
        <end position="115"/>
    </location>
</feature>
<dbReference type="eggNOG" id="COG1917">
    <property type="taxonomic scope" value="Bacteria"/>
</dbReference>
<accession>A0A078KZL2</accession>
<evidence type="ECO:0000313" key="4">
    <source>
        <dbReference type="Proteomes" id="UP000044071"/>
    </source>
</evidence>
<dbReference type="InterPro" id="IPR014710">
    <property type="entry name" value="RmlC-like_jellyroll"/>
</dbReference>
<evidence type="ECO:0000256" key="1">
    <source>
        <dbReference type="ARBA" id="ARBA00022723"/>
    </source>
</evidence>
<dbReference type="InterPro" id="IPR011051">
    <property type="entry name" value="RmlC_Cupin_sf"/>
</dbReference>
<dbReference type="CDD" id="cd02208">
    <property type="entry name" value="cupin_RmlC-like"/>
    <property type="match status" value="1"/>
</dbReference>
<dbReference type="RefSeq" id="WP_043873822.1">
    <property type="nucleotide sequence ID" value="NZ_CCVW01000002.1"/>
</dbReference>
<proteinExistence type="predicted"/>
<dbReference type="InterPro" id="IPR051610">
    <property type="entry name" value="GPI/OXD"/>
</dbReference>
<dbReference type="GO" id="GO:0046872">
    <property type="term" value="F:metal ion binding"/>
    <property type="evidence" value="ECO:0007669"/>
    <property type="project" value="UniProtKB-KW"/>
</dbReference>
<dbReference type="PANTHER" id="PTHR35848:SF6">
    <property type="entry name" value="CUPIN TYPE-2 DOMAIN-CONTAINING PROTEIN"/>
    <property type="match status" value="1"/>
</dbReference>
<evidence type="ECO:0000259" key="2">
    <source>
        <dbReference type="Pfam" id="PF07883"/>
    </source>
</evidence>
<dbReference type="EMBL" id="CCSB01000002">
    <property type="protein sequence ID" value="CDZ77239.1"/>
    <property type="molecule type" value="Genomic_DNA"/>
</dbReference>